<gene>
    <name evidence="12" type="ORF">JXQ802_LOCUS18566</name>
</gene>
<dbReference type="InterPro" id="IPR000719">
    <property type="entry name" value="Prot_kinase_dom"/>
</dbReference>
<dbReference type="AlphaFoldDB" id="A0A814N5D3"/>
<feature type="compositionally biased region" description="Polar residues" evidence="10">
    <location>
        <begin position="1057"/>
        <end position="1072"/>
    </location>
</feature>
<protein>
    <recommendedName>
        <fullName evidence="1">non-specific serine/threonine protein kinase</fullName>
        <ecNumber evidence="1">2.7.11.1</ecNumber>
    </recommendedName>
</protein>
<keyword evidence="4 9" id="KW-0547">Nucleotide-binding</keyword>
<keyword evidence="5" id="KW-0418">Kinase</keyword>
<feature type="region of interest" description="Disordered" evidence="10">
    <location>
        <begin position="1"/>
        <end position="20"/>
    </location>
</feature>
<comment type="catalytic activity">
    <reaction evidence="7">
        <text>L-threonyl-[protein] + ATP = O-phospho-L-threonyl-[protein] + ADP + H(+)</text>
        <dbReference type="Rhea" id="RHEA:46608"/>
        <dbReference type="Rhea" id="RHEA-COMP:11060"/>
        <dbReference type="Rhea" id="RHEA-COMP:11605"/>
        <dbReference type="ChEBI" id="CHEBI:15378"/>
        <dbReference type="ChEBI" id="CHEBI:30013"/>
        <dbReference type="ChEBI" id="CHEBI:30616"/>
        <dbReference type="ChEBI" id="CHEBI:61977"/>
        <dbReference type="ChEBI" id="CHEBI:456216"/>
        <dbReference type="EC" id="2.7.11.1"/>
    </reaction>
</comment>
<dbReference type="GO" id="GO:0005524">
    <property type="term" value="F:ATP binding"/>
    <property type="evidence" value="ECO:0007669"/>
    <property type="project" value="UniProtKB-UniRule"/>
</dbReference>
<evidence type="ECO:0000256" key="4">
    <source>
        <dbReference type="ARBA" id="ARBA00022741"/>
    </source>
</evidence>
<feature type="compositionally biased region" description="Acidic residues" evidence="10">
    <location>
        <begin position="789"/>
        <end position="806"/>
    </location>
</feature>
<dbReference type="GO" id="GO:0035612">
    <property type="term" value="F:AP-2 adaptor complex binding"/>
    <property type="evidence" value="ECO:0007669"/>
    <property type="project" value="TreeGrafter"/>
</dbReference>
<dbReference type="InterPro" id="IPR011009">
    <property type="entry name" value="Kinase-like_dom_sf"/>
</dbReference>
<dbReference type="InterPro" id="IPR008271">
    <property type="entry name" value="Ser/Thr_kinase_AS"/>
</dbReference>
<organism evidence="12 13">
    <name type="scientific">Rotaria sordida</name>
    <dbReference type="NCBI Taxonomy" id="392033"/>
    <lineage>
        <taxon>Eukaryota</taxon>
        <taxon>Metazoa</taxon>
        <taxon>Spiralia</taxon>
        <taxon>Gnathifera</taxon>
        <taxon>Rotifera</taxon>
        <taxon>Eurotatoria</taxon>
        <taxon>Bdelloidea</taxon>
        <taxon>Philodinida</taxon>
        <taxon>Philodinidae</taxon>
        <taxon>Rotaria</taxon>
    </lineage>
</organism>
<feature type="compositionally biased region" description="Acidic residues" evidence="10">
    <location>
        <begin position="135"/>
        <end position="144"/>
    </location>
</feature>
<dbReference type="Gene3D" id="1.10.510.10">
    <property type="entry name" value="Transferase(Phosphotransferase) domain 1"/>
    <property type="match status" value="1"/>
</dbReference>
<feature type="region of interest" description="Disordered" evidence="10">
    <location>
        <begin position="681"/>
        <end position="737"/>
    </location>
</feature>
<keyword evidence="6 9" id="KW-0067">ATP-binding</keyword>
<comment type="catalytic activity">
    <reaction evidence="8">
        <text>L-seryl-[protein] + ATP = O-phospho-L-seryl-[protein] + ADP + H(+)</text>
        <dbReference type="Rhea" id="RHEA:17989"/>
        <dbReference type="Rhea" id="RHEA-COMP:9863"/>
        <dbReference type="Rhea" id="RHEA-COMP:11604"/>
        <dbReference type="ChEBI" id="CHEBI:15378"/>
        <dbReference type="ChEBI" id="CHEBI:29999"/>
        <dbReference type="ChEBI" id="CHEBI:30616"/>
        <dbReference type="ChEBI" id="CHEBI:83421"/>
        <dbReference type="ChEBI" id="CHEBI:456216"/>
        <dbReference type="EC" id="2.7.11.1"/>
    </reaction>
</comment>
<feature type="compositionally biased region" description="Basic and acidic residues" evidence="10">
    <location>
        <begin position="1138"/>
        <end position="1149"/>
    </location>
</feature>
<feature type="region of interest" description="Disordered" evidence="10">
    <location>
        <begin position="505"/>
        <end position="598"/>
    </location>
</feature>
<evidence type="ECO:0000256" key="7">
    <source>
        <dbReference type="ARBA" id="ARBA00047899"/>
    </source>
</evidence>
<dbReference type="PROSITE" id="PS00107">
    <property type="entry name" value="PROTEIN_KINASE_ATP"/>
    <property type="match status" value="1"/>
</dbReference>
<evidence type="ECO:0000256" key="1">
    <source>
        <dbReference type="ARBA" id="ARBA00012513"/>
    </source>
</evidence>
<feature type="compositionally biased region" description="Basic residues" evidence="10">
    <location>
        <begin position="1157"/>
        <end position="1167"/>
    </location>
</feature>
<feature type="region of interest" description="Disordered" evidence="10">
    <location>
        <begin position="1009"/>
        <end position="1044"/>
    </location>
</feature>
<evidence type="ECO:0000256" key="2">
    <source>
        <dbReference type="ARBA" id="ARBA00022527"/>
    </source>
</evidence>
<dbReference type="PROSITE" id="PS00108">
    <property type="entry name" value="PROTEIN_KINASE_ST"/>
    <property type="match status" value="1"/>
</dbReference>
<feature type="compositionally biased region" description="Low complexity" evidence="10">
    <location>
        <begin position="560"/>
        <end position="573"/>
    </location>
</feature>
<feature type="region of interest" description="Disordered" evidence="10">
    <location>
        <begin position="123"/>
        <end position="144"/>
    </location>
</feature>
<evidence type="ECO:0000256" key="8">
    <source>
        <dbReference type="ARBA" id="ARBA00048679"/>
    </source>
</evidence>
<evidence type="ECO:0000256" key="6">
    <source>
        <dbReference type="ARBA" id="ARBA00022840"/>
    </source>
</evidence>
<evidence type="ECO:0000259" key="11">
    <source>
        <dbReference type="PROSITE" id="PS50011"/>
    </source>
</evidence>
<comment type="caution">
    <text evidence="12">The sequence shown here is derived from an EMBL/GenBank/DDBJ whole genome shotgun (WGS) entry which is preliminary data.</text>
</comment>
<keyword evidence="3" id="KW-0808">Transferase</keyword>
<feature type="compositionally biased region" description="Polar residues" evidence="10">
    <location>
        <begin position="1169"/>
        <end position="1178"/>
    </location>
</feature>
<evidence type="ECO:0000313" key="12">
    <source>
        <dbReference type="EMBL" id="CAF1088590.1"/>
    </source>
</evidence>
<keyword evidence="2" id="KW-0723">Serine/threonine-protein kinase</keyword>
<proteinExistence type="predicted"/>
<feature type="compositionally biased region" description="Low complexity" evidence="10">
    <location>
        <begin position="1019"/>
        <end position="1043"/>
    </location>
</feature>
<evidence type="ECO:0000313" key="13">
    <source>
        <dbReference type="Proteomes" id="UP000663870"/>
    </source>
</evidence>
<evidence type="ECO:0000256" key="3">
    <source>
        <dbReference type="ARBA" id="ARBA00022679"/>
    </source>
</evidence>
<feature type="region of interest" description="Disordered" evidence="10">
    <location>
        <begin position="752"/>
        <end position="822"/>
    </location>
</feature>
<reference evidence="12" key="1">
    <citation type="submission" date="2021-02" db="EMBL/GenBank/DDBJ databases">
        <authorList>
            <person name="Nowell W R."/>
        </authorList>
    </citation>
    <scope>NUCLEOTIDE SEQUENCE</scope>
</reference>
<dbReference type="Proteomes" id="UP000663870">
    <property type="component" value="Unassembled WGS sequence"/>
</dbReference>
<name>A0A814N5D3_9BILA</name>
<evidence type="ECO:0000256" key="10">
    <source>
        <dbReference type="SAM" id="MobiDB-lite"/>
    </source>
</evidence>
<dbReference type="PANTHER" id="PTHR22967">
    <property type="entry name" value="SERINE/THREONINE PROTEIN KINASE"/>
    <property type="match status" value="1"/>
</dbReference>
<feature type="domain" description="Protein kinase" evidence="11">
    <location>
        <begin position="54"/>
        <end position="364"/>
    </location>
</feature>
<feature type="compositionally biased region" description="Low complexity" evidence="10">
    <location>
        <begin position="1073"/>
        <end position="1085"/>
    </location>
</feature>
<feature type="region of interest" description="Disordered" evidence="10">
    <location>
        <begin position="853"/>
        <end position="880"/>
    </location>
</feature>
<dbReference type="Pfam" id="PF00069">
    <property type="entry name" value="Pkinase"/>
    <property type="match status" value="1"/>
</dbReference>
<accession>A0A814N5D3</accession>
<feature type="compositionally biased region" description="Low complexity" evidence="10">
    <location>
        <begin position="505"/>
        <end position="526"/>
    </location>
</feature>
<feature type="binding site" evidence="9">
    <location>
        <position position="82"/>
    </location>
    <ligand>
        <name>ATP</name>
        <dbReference type="ChEBI" id="CHEBI:30616"/>
    </ligand>
</feature>
<dbReference type="InterPro" id="IPR017441">
    <property type="entry name" value="Protein_kinase_ATP_BS"/>
</dbReference>
<keyword evidence="13" id="KW-1185">Reference proteome</keyword>
<dbReference type="SMART" id="SM00220">
    <property type="entry name" value="S_TKc"/>
    <property type="match status" value="1"/>
</dbReference>
<dbReference type="EMBL" id="CAJNOL010000490">
    <property type="protein sequence ID" value="CAF1088590.1"/>
    <property type="molecule type" value="Genomic_DNA"/>
</dbReference>
<feature type="compositionally biased region" description="Low complexity" evidence="10">
    <location>
        <begin position="541"/>
        <end position="553"/>
    </location>
</feature>
<dbReference type="GO" id="GO:0005737">
    <property type="term" value="C:cytoplasm"/>
    <property type="evidence" value="ECO:0007669"/>
    <property type="project" value="TreeGrafter"/>
</dbReference>
<dbReference type="GO" id="GO:0045747">
    <property type="term" value="P:positive regulation of Notch signaling pathway"/>
    <property type="evidence" value="ECO:0007669"/>
    <property type="project" value="TreeGrafter"/>
</dbReference>
<feature type="region of interest" description="Disordered" evidence="10">
    <location>
        <begin position="1138"/>
        <end position="1178"/>
    </location>
</feature>
<dbReference type="SUPFAM" id="SSF56112">
    <property type="entry name" value="Protein kinase-like (PK-like)"/>
    <property type="match status" value="1"/>
</dbReference>
<dbReference type="GO" id="GO:0004674">
    <property type="term" value="F:protein serine/threonine kinase activity"/>
    <property type="evidence" value="ECO:0007669"/>
    <property type="project" value="UniProtKB-KW"/>
</dbReference>
<evidence type="ECO:0000256" key="9">
    <source>
        <dbReference type="PROSITE-ProRule" id="PRU10141"/>
    </source>
</evidence>
<feature type="compositionally biased region" description="Polar residues" evidence="10">
    <location>
        <begin position="582"/>
        <end position="593"/>
    </location>
</feature>
<dbReference type="PANTHER" id="PTHR22967:SF57">
    <property type="entry name" value="AUXILIN, ISOFORM A-RELATED"/>
    <property type="match status" value="1"/>
</dbReference>
<dbReference type="PROSITE" id="PS50011">
    <property type="entry name" value="PROTEIN_KINASE_DOM"/>
    <property type="match status" value="1"/>
</dbReference>
<dbReference type="EC" id="2.7.11.1" evidence="1"/>
<evidence type="ECO:0000256" key="5">
    <source>
        <dbReference type="ARBA" id="ARBA00022777"/>
    </source>
</evidence>
<sequence>MPTRSNYNQSSLSSNQPIMNNNNLNQLSTINSTNTNVDIMSYIGKLLTINQYQVIVEDILGQGGFAFVFLVRSLNQQRYALKRMYVNNERDLIVCQREISILKEFSSHTNIVKYVDSSIQRLSSQSNIQRKPLSNDDDDDDDDDDNEQDAIYEILLLTEYCSNGALVTRLNEQRINGILLNERQILRIFADICNAVSALHYRRPQPILHRDIKLENILIDSHQSFVLCDFGSAIMLSSSTTNNYQQYQTNQLTTTIIQQLEEEIQRYTTLSYRAPEMIDLYSRLPITLKVDIWAMGCLLYKLMFNTMPFGDSILAIQNGTFIIPDDMSQVYSRDLNKFVRFMLEIDINKRPDIWQVSYITYKLLGIECPISNRYQSKIPDLNTVPMPLTESESRHQRTMASVNAKSTVTNTSDEISTLGTAVNPRERPRGIIASSGSLINFNQTTQKSTTVVAPPPPPAPPPTLIPVPLPVSTQVRPSHQRSGSAVQLMFDDDFSQFPSHTLSLTNIPNMTTTTTATTTPKITSTLERNVSRARPSPPPSLSSSSGLVFQQQSFPPPPSTCSSSNTQLTSSSTIHHQHRRSASQTMSPTNNPPSFLHASSVESNLSFDRRHSIDSSVKQQPEQSVLFIGEASDDDDDALTTNLNKLKVHNHSTENVKSRESLILNEDDRLFAKTYTINSQLKSDDEQSSSSLSQDNENNDKINKKNKKKSQIQITPLRSGHHPSTEEADKSISSPSTTNKNLVKRLIERCSLQQQQQQQDEPTASSTPYKRKDSMTLSNEHPISMNDQSDNETDSDDDDDEKDDDNNNNSNNVGFDQLINEDSDDDAPIQAIHTNKTNVGSSRFMTTRHKEQQYEHFQNSDDDDDNRNHNNEINCSTTKISSHPTTKLFNLFTTNSKTNPSNDSKRIVNEHNNQTNSSFIDNDNPFLHAPFHYSHRSPTHKPVTQSSLLTTQADTITTANINLFDPIGIVVGKRLSAFAPYHRQEPNSITNVTDSTSSIYNFSLSKQKIPHSESYPPGSSSNITTTTTSTTTTTNPNNQSSISKDVFINAPFKTKITPKQQNIMTTNKTNTISPSSSQSTSSSNSQLIDFTVPSQTIVDSTLKEQLQLSPTRRPVGSAGLATNFSTFKTTNNKYYFHSEHINNDGHSSSEELTTSSSRRKRHRKKKSSINTGHDSQQHAYANLSFNDAIVDELL</sequence>
<dbReference type="GO" id="GO:2000369">
    <property type="term" value="P:regulation of clathrin-dependent endocytosis"/>
    <property type="evidence" value="ECO:0007669"/>
    <property type="project" value="TreeGrafter"/>
</dbReference>
<feature type="region of interest" description="Disordered" evidence="10">
    <location>
        <begin position="1057"/>
        <end position="1085"/>
    </location>
</feature>